<comment type="caution">
    <text evidence="1">The sequence shown here is derived from an EMBL/GenBank/DDBJ whole genome shotgun (WGS) entry which is preliminary data.</text>
</comment>
<proteinExistence type="predicted"/>
<dbReference type="RefSeq" id="WP_006825841.1">
    <property type="nucleotide sequence ID" value="NZ_AOIL01000037.1"/>
</dbReference>
<dbReference type="PATRIC" id="fig|1230458.4.peg.2100"/>
<evidence type="ECO:0008006" key="3">
    <source>
        <dbReference type="Google" id="ProtNLM"/>
    </source>
</evidence>
<dbReference type="STRING" id="1230458.C484_10441"/>
<accession>L9ZYP6</accession>
<name>L9ZYP6_9EURY</name>
<sequence length="137" mass="15463">MSKRTKTIYRQYQRLNHQGWEIDGVENCVKFNGGSETTAHRVAKTVAASVCIDVGYRVRSEVECPSGDADILAFGLEDRRPIVVELENDLSEDVAERKREQYNVGDVSEVWIIDLDNAPVMPDELYTHIAYETGLSV</sequence>
<reference evidence="1 2" key="1">
    <citation type="journal article" date="2014" name="PLoS Genet.">
        <title>Phylogenetically driven sequencing of extremely halophilic archaea reveals strategies for static and dynamic osmo-response.</title>
        <authorList>
            <person name="Becker E.A."/>
            <person name="Seitzer P.M."/>
            <person name="Tritt A."/>
            <person name="Larsen D."/>
            <person name="Krusor M."/>
            <person name="Yao A.I."/>
            <person name="Wu D."/>
            <person name="Madern D."/>
            <person name="Eisen J.A."/>
            <person name="Darling A.E."/>
            <person name="Facciotti M.T."/>
        </authorList>
    </citation>
    <scope>NUCLEOTIDE SEQUENCE [LARGE SCALE GENOMIC DNA]</scope>
    <source>
        <strain evidence="1 2">DSM 12281</strain>
    </source>
</reference>
<evidence type="ECO:0000313" key="1">
    <source>
        <dbReference type="EMBL" id="ELY91439.1"/>
    </source>
</evidence>
<dbReference type="AlphaFoldDB" id="L9ZYP6"/>
<organism evidence="1 2">
    <name type="scientific">Natrialba taiwanensis DSM 12281</name>
    <dbReference type="NCBI Taxonomy" id="1230458"/>
    <lineage>
        <taxon>Archaea</taxon>
        <taxon>Methanobacteriati</taxon>
        <taxon>Methanobacteriota</taxon>
        <taxon>Stenosarchaea group</taxon>
        <taxon>Halobacteria</taxon>
        <taxon>Halobacteriales</taxon>
        <taxon>Natrialbaceae</taxon>
        <taxon>Natrialba</taxon>
    </lineage>
</organism>
<gene>
    <name evidence="1" type="ORF">C484_10441</name>
</gene>
<keyword evidence="2" id="KW-1185">Reference proteome</keyword>
<protein>
    <recommendedName>
        <fullName evidence="3">Restriction endonuclease domain-containing protein</fullName>
    </recommendedName>
</protein>
<dbReference type="OrthoDB" id="250797at2157"/>
<dbReference type="EMBL" id="AOIL01000037">
    <property type="protein sequence ID" value="ELY91439.1"/>
    <property type="molecule type" value="Genomic_DNA"/>
</dbReference>
<evidence type="ECO:0000313" key="2">
    <source>
        <dbReference type="Proteomes" id="UP000011648"/>
    </source>
</evidence>
<dbReference type="Proteomes" id="UP000011648">
    <property type="component" value="Unassembled WGS sequence"/>
</dbReference>